<dbReference type="PANTHER" id="PTHR40130:SF1">
    <property type="entry name" value="SPINDLE POLE BODY-ASSOCIATED PROTEIN CUT12 DOMAIN-CONTAINING PROTEIN"/>
    <property type="match status" value="1"/>
</dbReference>
<feature type="compositionally biased region" description="Polar residues" evidence="2">
    <location>
        <begin position="320"/>
        <end position="333"/>
    </location>
</feature>
<feature type="compositionally biased region" description="Basic and acidic residues" evidence="2">
    <location>
        <begin position="286"/>
        <end position="305"/>
    </location>
</feature>
<feature type="compositionally biased region" description="Basic and acidic residues" evidence="2">
    <location>
        <begin position="46"/>
        <end position="57"/>
    </location>
</feature>
<dbReference type="OMA" id="RMLYNEH"/>
<dbReference type="PANTHER" id="PTHR40130">
    <property type="entry name" value="EXPRESSED PROTEIN"/>
    <property type="match status" value="1"/>
</dbReference>
<evidence type="ECO:0000313" key="4">
    <source>
        <dbReference type="Proteomes" id="UP000242180"/>
    </source>
</evidence>
<evidence type="ECO:0000256" key="2">
    <source>
        <dbReference type="SAM" id="MobiDB-lite"/>
    </source>
</evidence>
<name>A0A1X2HRJ6_SYNRA</name>
<dbReference type="Proteomes" id="UP000242180">
    <property type="component" value="Unassembled WGS sequence"/>
</dbReference>
<gene>
    <name evidence="3" type="ORF">BCR43DRAFT_559182</name>
</gene>
<comment type="caution">
    <text evidence="3">The sequence shown here is derived from an EMBL/GenBank/DDBJ whole genome shotgun (WGS) entry which is preliminary data.</text>
</comment>
<keyword evidence="1" id="KW-0175">Coiled coil</keyword>
<evidence type="ECO:0000313" key="3">
    <source>
        <dbReference type="EMBL" id="ORZ02173.1"/>
    </source>
</evidence>
<feature type="region of interest" description="Disordered" evidence="2">
    <location>
        <begin position="117"/>
        <end position="138"/>
    </location>
</feature>
<dbReference type="STRING" id="13706.A0A1X2HRJ6"/>
<feature type="region of interest" description="Disordered" evidence="2">
    <location>
        <begin position="1"/>
        <end position="93"/>
    </location>
</feature>
<feature type="compositionally biased region" description="Low complexity" evidence="2">
    <location>
        <begin position="334"/>
        <end position="364"/>
    </location>
</feature>
<feature type="compositionally biased region" description="Basic and acidic residues" evidence="2">
    <location>
        <begin position="121"/>
        <end position="130"/>
    </location>
</feature>
<reference evidence="3 4" key="1">
    <citation type="submission" date="2016-07" db="EMBL/GenBank/DDBJ databases">
        <title>Pervasive Adenine N6-methylation of Active Genes in Fungi.</title>
        <authorList>
            <consortium name="DOE Joint Genome Institute"/>
            <person name="Mondo S.J."/>
            <person name="Dannebaum R.O."/>
            <person name="Kuo R.C."/>
            <person name="Labutti K."/>
            <person name="Haridas S."/>
            <person name="Kuo A."/>
            <person name="Salamov A."/>
            <person name="Ahrendt S.R."/>
            <person name="Lipzen A."/>
            <person name="Sullivan W."/>
            <person name="Andreopoulos W.B."/>
            <person name="Clum A."/>
            <person name="Lindquist E."/>
            <person name="Daum C."/>
            <person name="Ramamoorthy G.K."/>
            <person name="Gryganskyi A."/>
            <person name="Culley D."/>
            <person name="Magnuson J.K."/>
            <person name="James T.Y."/>
            <person name="O'Malley M.A."/>
            <person name="Stajich J.E."/>
            <person name="Spatafora J.W."/>
            <person name="Visel A."/>
            <person name="Grigoriev I.V."/>
        </authorList>
    </citation>
    <scope>NUCLEOTIDE SEQUENCE [LARGE SCALE GENOMIC DNA]</scope>
    <source>
        <strain evidence="3 4">NRRL 2496</strain>
    </source>
</reference>
<organism evidence="3 4">
    <name type="scientific">Syncephalastrum racemosum</name>
    <name type="common">Filamentous fungus</name>
    <dbReference type="NCBI Taxonomy" id="13706"/>
    <lineage>
        <taxon>Eukaryota</taxon>
        <taxon>Fungi</taxon>
        <taxon>Fungi incertae sedis</taxon>
        <taxon>Mucoromycota</taxon>
        <taxon>Mucoromycotina</taxon>
        <taxon>Mucoromycetes</taxon>
        <taxon>Mucorales</taxon>
        <taxon>Syncephalastraceae</taxon>
        <taxon>Syncephalastrum</taxon>
    </lineage>
</organism>
<accession>A0A1X2HRJ6</accession>
<proteinExistence type="predicted"/>
<feature type="compositionally biased region" description="Acidic residues" evidence="2">
    <location>
        <begin position="18"/>
        <end position="28"/>
    </location>
</feature>
<keyword evidence="4" id="KW-1185">Reference proteome</keyword>
<dbReference type="OrthoDB" id="3197614at2759"/>
<sequence>MTPDTPVNAGHAYANAAEDYEDREEWQEAAEAHAKAAAAEPLEDMEGLRHALAESRTSRRNYYYPGTQSPAIGGSYAVLPDDGRDDDDEDEADPFNKFWQVVEQLVDKLSNPVAFASAPLNEHDDPTAHEDGDEDGTNTGMLNSYCFVQLDTAEADQSTLLSKARNHATENEILKKQVEQLTNRIRSLEKAAEESNMLKSSIIQFRNDVQKQAKRIMQGHDHVMRASSSAALMGPHHSSYLRPSSANPSYELARIKELEEENRQLRIQNEKQQALMNKYRERWEKLKESAKKRRATDQQQHHQNDHSSSNNRSYPAPGLSTCSSEYSGRTQPTLLRSLAQQASNASSASFLPFATSSASKSQSSPEEKRKP</sequence>
<feature type="region of interest" description="Disordered" evidence="2">
    <location>
        <begin position="286"/>
        <end position="371"/>
    </location>
</feature>
<feature type="compositionally biased region" description="Acidic residues" evidence="2">
    <location>
        <begin position="83"/>
        <end position="93"/>
    </location>
</feature>
<feature type="coiled-coil region" evidence="1">
    <location>
        <begin position="164"/>
        <end position="198"/>
    </location>
</feature>
<dbReference type="EMBL" id="MCGN01000001">
    <property type="protein sequence ID" value="ORZ02173.1"/>
    <property type="molecule type" value="Genomic_DNA"/>
</dbReference>
<dbReference type="InParanoid" id="A0A1X2HRJ6"/>
<protein>
    <submittedName>
        <fullName evidence="3">Uncharacterized protein</fullName>
    </submittedName>
</protein>
<dbReference type="AlphaFoldDB" id="A0A1X2HRJ6"/>
<evidence type="ECO:0000256" key="1">
    <source>
        <dbReference type="SAM" id="Coils"/>
    </source>
</evidence>